<dbReference type="PROSITE" id="PS50801">
    <property type="entry name" value="STAS"/>
    <property type="match status" value="1"/>
</dbReference>
<dbReference type="InterPro" id="IPR001902">
    <property type="entry name" value="SLC26A/SulP_fam"/>
</dbReference>
<dbReference type="CDD" id="cd07042">
    <property type="entry name" value="STAS_SulP_like_sulfate_transporter"/>
    <property type="match status" value="1"/>
</dbReference>
<dbReference type="SUPFAM" id="SSF52091">
    <property type="entry name" value="SpoIIaa-like"/>
    <property type="match status" value="1"/>
</dbReference>
<accession>A0AAN8JF76</accession>
<dbReference type="Pfam" id="PF00916">
    <property type="entry name" value="Sulfate_transp"/>
    <property type="match status" value="1"/>
</dbReference>
<dbReference type="PANTHER" id="PTHR11814">
    <property type="entry name" value="SULFATE TRANSPORTER"/>
    <property type="match status" value="1"/>
</dbReference>
<keyword evidence="8" id="KW-1185">Reference proteome</keyword>
<evidence type="ECO:0000259" key="6">
    <source>
        <dbReference type="PROSITE" id="PS50801"/>
    </source>
</evidence>
<evidence type="ECO:0000256" key="3">
    <source>
        <dbReference type="ARBA" id="ARBA00022989"/>
    </source>
</evidence>
<dbReference type="InterPro" id="IPR002645">
    <property type="entry name" value="STAS_dom"/>
</dbReference>
<dbReference type="AlphaFoldDB" id="A0AAN8JF76"/>
<dbReference type="InterPro" id="IPR011547">
    <property type="entry name" value="SLC26A/SulP_dom"/>
</dbReference>
<dbReference type="EMBL" id="JAZGQO010000010">
    <property type="protein sequence ID" value="KAK6176512.1"/>
    <property type="molecule type" value="Genomic_DNA"/>
</dbReference>
<sequence>MKDAEDGEIRNALINEERVVVERPVYTQLEFDKGFTSIQRPVKTPKVWAKKKVSKFECSGKCVGKFITQVFPFLSILKGYSIRSDLPADIIAGLTVGIMHIPQGMAYGQLSTLPPVYGLYVSFFPVIIYFFFGSSRHVSVGTFAVVSLMVGTVVDKGVASQGLSLDVPSNTTGNGTVADAAVDDVLLQTQLAFAMAVTFAVGCIQLLMGFVRLGFVTVYLSDPLISGFTTGAACHVFTSQIKHIFGVVINRYNGPFKLIFSYRDFFMNIPSTNIAALVGSAICILILVLVKELINNNPRIKPKLKMPVPVELIVVVIGTLVSEFTNLHKLFEIKIVGDVPVGFPMPALNQFRFLPNVISDAVAIAIVAFVISVSMAKILAKKHDYEIDPNQELVAYGACNVIGSFFSSFCTAASLSRSLVQEGVGGRTQICGMVSSCLLVVVLLVIGPYFKSLPNFVLASIIIVALKGMFKQFLDLKRLWSISIIDFAVWSVSFLATVLLDVDYGLMAGVGFALLTVIARSQRPYTCVLGQVDGTDIYRDLSVYEAVHEIEGIKIFRIDAALFFANAEHFKNQIYKLTVDPKIVKKIRRKRDKIQKKIEKQEQIQNGSSDTKVAVEATPETSDTADLDLNLNGYKSQDNVHSIIIDCSTMSYVDSVGVKVLGQIINEYKTIDIQVYLAQCKAGIREMFEKTDFYTTMYKEWLFVSIHDAVLACRKLNNNSSFEKKHSSLALQEKE</sequence>
<comment type="caution">
    <text evidence="7">The sequence shown here is derived from an EMBL/GenBank/DDBJ whole genome shotgun (WGS) entry which is preliminary data.</text>
</comment>
<keyword evidence="4 5" id="KW-0472">Membrane</keyword>
<reference evidence="7 8" key="1">
    <citation type="submission" date="2024-01" db="EMBL/GenBank/DDBJ databases">
        <title>The genome of the rayed Mediterranean limpet Patella caerulea (Linnaeus, 1758).</title>
        <authorList>
            <person name="Anh-Thu Weber A."/>
            <person name="Halstead-Nussloch G."/>
        </authorList>
    </citation>
    <scope>NUCLEOTIDE SEQUENCE [LARGE SCALE GENOMIC DNA]</scope>
    <source>
        <strain evidence="7">AATW-2023a</strain>
        <tissue evidence="7">Whole specimen</tissue>
    </source>
</reference>
<keyword evidence="3 5" id="KW-1133">Transmembrane helix</keyword>
<feature type="transmembrane region" description="Helical" evidence="5">
    <location>
        <begin position="453"/>
        <end position="470"/>
    </location>
</feature>
<dbReference type="NCBIfam" id="TIGR00815">
    <property type="entry name" value="sulP"/>
    <property type="match status" value="1"/>
</dbReference>
<feature type="transmembrane region" description="Helical" evidence="5">
    <location>
        <begin position="115"/>
        <end position="132"/>
    </location>
</feature>
<evidence type="ECO:0000256" key="2">
    <source>
        <dbReference type="ARBA" id="ARBA00022692"/>
    </source>
</evidence>
<feature type="transmembrane region" description="Helical" evidence="5">
    <location>
        <begin position="504"/>
        <end position="521"/>
    </location>
</feature>
<feature type="transmembrane region" description="Helical" evidence="5">
    <location>
        <begin position="191"/>
        <end position="215"/>
    </location>
</feature>
<protein>
    <recommendedName>
        <fullName evidence="6">STAS domain-containing protein</fullName>
    </recommendedName>
</protein>
<evidence type="ECO:0000256" key="5">
    <source>
        <dbReference type="SAM" id="Phobius"/>
    </source>
</evidence>
<proteinExistence type="predicted"/>
<comment type="subcellular location">
    <subcellularLocation>
        <location evidence="1">Membrane</location>
        <topology evidence="1">Multi-pass membrane protein</topology>
    </subcellularLocation>
</comment>
<dbReference type="Gene3D" id="3.30.750.24">
    <property type="entry name" value="STAS domain"/>
    <property type="match status" value="1"/>
</dbReference>
<gene>
    <name evidence="7" type="ORF">SNE40_014781</name>
</gene>
<dbReference type="GO" id="GO:0016020">
    <property type="term" value="C:membrane"/>
    <property type="evidence" value="ECO:0007669"/>
    <property type="project" value="UniProtKB-SubCell"/>
</dbReference>
<evidence type="ECO:0000313" key="7">
    <source>
        <dbReference type="EMBL" id="KAK6176512.1"/>
    </source>
</evidence>
<name>A0AAN8JF76_PATCE</name>
<organism evidence="7 8">
    <name type="scientific">Patella caerulea</name>
    <name type="common">Rayed Mediterranean limpet</name>
    <dbReference type="NCBI Taxonomy" id="87958"/>
    <lineage>
        <taxon>Eukaryota</taxon>
        <taxon>Metazoa</taxon>
        <taxon>Spiralia</taxon>
        <taxon>Lophotrochozoa</taxon>
        <taxon>Mollusca</taxon>
        <taxon>Gastropoda</taxon>
        <taxon>Patellogastropoda</taxon>
        <taxon>Patelloidea</taxon>
        <taxon>Patellidae</taxon>
        <taxon>Patella</taxon>
    </lineage>
</organism>
<feature type="transmembrane region" description="Helical" evidence="5">
    <location>
        <begin position="274"/>
        <end position="294"/>
    </location>
</feature>
<feature type="transmembrane region" description="Helical" evidence="5">
    <location>
        <begin position="428"/>
        <end position="447"/>
    </location>
</feature>
<keyword evidence="2 5" id="KW-0812">Transmembrane</keyword>
<dbReference type="InterPro" id="IPR036513">
    <property type="entry name" value="STAS_dom_sf"/>
</dbReference>
<dbReference type="Pfam" id="PF01740">
    <property type="entry name" value="STAS"/>
    <property type="match status" value="1"/>
</dbReference>
<evidence type="ECO:0000256" key="4">
    <source>
        <dbReference type="ARBA" id="ARBA00023136"/>
    </source>
</evidence>
<dbReference type="Proteomes" id="UP001347796">
    <property type="component" value="Unassembled WGS sequence"/>
</dbReference>
<dbReference type="GO" id="GO:0055085">
    <property type="term" value="P:transmembrane transport"/>
    <property type="evidence" value="ECO:0007669"/>
    <property type="project" value="InterPro"/>
</dbReference>
<evidence type="ECO:0000256" key="1">
    <source>
        <dbReference type="ARBA" id="ARBA00004141"/>
    </source>
</evidence>
<feature type="domain" description="STAS" evidence="6">
    <location>
        <begin position="543"/>
        <end position="713"/>
    </location>
</feature>
<feature type="transmembrane region" description="Helical" evidence="5">
    <location>
        <begin position="393"/>
        <end position="416"/>
    </location>
</feature>
<feature type="transmembrane region" description="Helical" evidence="5">
    <location>
        <begin position="353"/>
        <end position="373"/>
    </location>
</feature>
<evidence type="ECO:0000313" key="8">
    <source>
        <dbReference type="Proteomes" id="UP001347796"/>
    </source>
</evidence>